<dbReference type="RefSeq" id="XP_008314091.1">
    <property type="nucleotide sequence ID" value="XM_008315869.3"/>
</dbReference>
<dbReference type="InParanoid" id="A0A3P8VUT4"/>
<evidence type="ECO:0000313" key="9">
    <source>
        <dbReference type="Proteomes" id="UP000265120"/>
    </source>
</evidence>
<dbReference type="OMA" id="CAWESPP"/>
<dbReference type="PANTHER" id="PTHR13255:SF0">
    <property type="entry name" value="ATAXIN-10"/>
    <property type="match status" value="1"/>
</dbReference>
<dbReference type="GeneID" id="103382896"/>
<dbReference type="KEGG" id="csem:103382896"/>
<dbReference type="AlphaFoldDB" id="A0A3P8VUT4"/>
<evidence type="ECO:0000256" key="4">
    <source>
        <dbReference type="ARBA" id="ARBA00022618"/>
    </source>
</evidence>
<dbReference type="Proteomes" id="UP000265120">
    <property type="component" value="Chromosome 8"/>
</dbReference>
<dbReference type="GO" id="GO:0005829">
    <property type="term" value="C:cytosol"/>
    <property type="evidence" value="ECO:0007669"/>
    <property type="project" value="TreeGrafter"/>
</dbReference>
<evidence type="ECO:0000256" key="1">
    <source>
        <dbReference type="ARBA" id="ARBA00004214"/>
    </source>
</evidence>
<keyword evidence="5" id="KW-0131">Cell cycle</keyword>
<dbReference type="Ensembl" id="ENSCSET00000018320.1">
    <property type="protein sequence ID" value="ENSCSEP00000018097.1"/>
    <property type="gene ID" value="ENSCSEG00000011614.1"/>
</dbReference>
<feature type="domain" description="Ataxin-10" evidence="7">
    <location>
        <begin position="383"/>
        <end position="479"/>
    </location>
</feature>
<dbReference type="GeneTree" id="ENSGT00390000010377"/>
<dbReference type="SUPFAM" id="SSF48371">
    <property type="entry name" value="ARM repeat"/>
    <property type="match status" value="1"/>
</dbReference>
<organism evidence="8 9">
    <name type="scientific">Cynoglossus semilaevis</name>
    <name type="common">Tongue sole</name>
    <dbReference type="NCBI Taxonomy" id="244447"/>
    <lineage>
        <taxon>Eukaryota</taxon>
        <taxon>Metazoa</taxon>
        <taxon>Chordata</taxon>
        <taxon>Craniata</taxon>
        <taxon>Vertebrata</taxon>
        <taxon>Euteleostomi</taxon>
        <taxon>Actinopterygii</taxon>
        <taxon>Neopterygii</taxon>
        <taxon>Teleostei</taxon>
        <taxon>Neoteleostei</taxon>
        <taxon>Acanthomorphata</taxon>
        <taxon>Carangaria</taxon>
        <taxon>Pleuronectiformes</taxon>
        <taxon>Pleuronectoidei</taxon>
        <taxon>Cynoglossidae</taxon>
        <taxon>Cynoglossinae</taxon>
        <taxon>Cynoglossus</taxon>
    </lineage>
</organism>
<dbReference type="GO" id="GO:0030496">
    <property type="term" value="C:midbody"/>
    <property type="evidence" value="ECO:0007669"/>
    <property type="project" value="UniProtKB-SubCell"/>
</dbReference>
<dbReference type="CTD" id="25814"/>
<reference evidence="8" key="3">
    <citation type="submission" date="2025-09" db="UniProtKB">
        <authorList>
            <consortium name="Ensembl"/>
        </authorList>
    </citation>
    <scope>IDENTIFICATION</scope>
</reference>
<reference evidence="8" key="2">
    <citation type="submission" date="2025-08" db="UniProtKB">
        <authorList>
            <consortium name="Ensembl"/>
        </authorList>
    </citation>
    <scope>IDENTIFICATION</scope>
</reference>
<evidence type="ECO:0000256" key="6">
    <source>
        <dbReference type="ARBA" id="ARBA00045173"/>
    </source>
</evidence>
<dbReference type="InterPro" id="IPR019156">
    <property type="entry name" value="Ataxin-10_domain"/>
</dbReference>
<name>A0A3P8VUT4_CYNSE</name>
<protein>
    <recommendedName>
        <fullName evidence="3">Ataxin-10</fullName>
    </recommendedName>
</protein>
<dbReference type="InterPro" id="IPR016024">
    <property type="entry name" value="ARM-type_fold"/>
</dbReference>
<dbReference type="InterPro" id="IPR011989">
    <property type="entry name" value="ARM-like"/>
</dbReference>
<keyword evidence="9" id="KW-1185">Reference proteome</keyword>
<sequence>MAARNDRNMDISASLVVLLNEKHSPEHLQVLKTITAALRDEQFRETVKEETFSGLLQVLTRLSDDLPAAAGDAENPQTATLLLQLAAECFRAQRTSCVQNTRNQNLLRSLGFIGESVKLLTFLQNKCSNLWDGKYEALRCGIQFLGNLAVGNQKCKDDIWKNICPNLLLQLMRSDDEKMLDYTSMVLHTCLDDAKVEELSEPQNIPLALWVMELCRTQPNLDWTVLIATQHFVRSSALVGSMYSVMSHPERVTLLELVFAHLKEEESEDIGVPPDLACLLANCFQKGCGAVLTLATGSTSSDEVLQEALTVISLLDVLCEMTSDHKQFMFLQDHPDLLVTAVELLKQVHAIGKASKNIFSAAQNFSTSGADGDSSSHSPVVSFKAHLIRLIGNLCCGNAINQDKVRELDGIALILDNCNIDSNNPFISQWAIFAIRNLLEKNPQNQALVADLERRGPVDYSALRELGYQVEERDGNLLLKTVRKDP</sequence>
<accession>A0A3P8VUT4</accession>
<comment type="similarity">
    <text evidence="2">Belongs to the ataxin-10 family.</text>
</comment>
<dbReference type="PANTHER" id="PTHR13255">
    <property type="entry name" value="ATAXIN-10"/>
    <property type="match status" value="1"/>
</dbReference>
<dbReference type="Pfam" id="PF09759">
    <property type="entry name" value="Atx10homo_assoc"/>
    <property type="match status" value="1"/>
</dbReference>
<keyword evidence="4" id="KW-0132">Cell division</keyword>
<dbReference type="Gene3D" id="1.25.10.10">
    <property type="entry name" value="Leucine-rich Repeat Variant"/>
    <property type="match status" value="2"/>
</dbReference>
<dbReference type="InterPro" id="IPR051374">
    <property type="entry name" value="Ataxin-10/CTR86_families"/>
</dbReference>
<reference evidence="8 9" key="1">
    <citation type="journal article" date="2014" name="Nat. Genet.">
        <title>Whole-genome sequence of a flatfish provides insights into ZW sex chromosome evolution and adaptation to a benthic lifestyle.</title>
        <authorList>
            <person name="Chen S."/>
            <person name="Zhang G."/>
            <person name="Shao C."/>
            <person name="Huang Q."/>
            <person name="Liu G."/>
            <person name="Zhang P."/>
            <person name="Song W."/>
            <person name="An N."/>
            <person name="Chalopin D."/>
            <person name="Volff J.N."/>
            <person name="Hong Y."/>
            <person name="Li Q."/>
            <person name="Sha Z."/>
            <person name="Zhou H."/>
            <person name="Xie M."/>
            <person name="Yu Q."/>
            <person name="Liu Y."/>
            <person name="Xiang H."/>
            <person name="Wang N."/>
            <person name="Wu K."/>
            <person name="Yang C."/>
            <person name="Zhou Q."/>
            <person name="Liao X."/>
            <person name="Yang L."/>
            <person name="Hu Q."/>
            <person name="Zhang J."/>
            <person name="Meng L."/>
            <person name="Jin L."/>
            <person name="Tian Y."/>
            <person name="Lian J."/>
            <person name="Yang J."/>
            <person name="Miao G."/>
            <person name="Liu S."/>
            <person name="Liang Z."/>
            <person name="Yan F."/>
            <person name="Li Y."/>
            <person name="Sun B."/>
            <person name="Zhang H."/>
            <person name="Zhang J."/>
            <person name="Zhu Y."/>
            <person name="Du M."/>
            <person name="Zhao Y."/>
            <person name="Schartl M."/>
            <person name="Tang Q."/>
            <person name="Wang J."/>
        </authorList>
    </citation>
    <scope>NUCLEOTIDE SEQUENCE</scope>
</reference>
<dbReference type="GO" id="GO:0031175">
    <property type="term" value="P:neuron projection development"/>
    <property type="evidence" value="ECO:0007669"/>
    <property type="project" value="TreeGrafter"/>
</dbReference>
<dbReference type="OrthoDB" id="379794at2759"/>
<evidence type="ECO:0000256" key="3">
    <source>
        <dbReference type="ARBA" id="ARBA00018804"/>
    </source>
</evidence>
<comment type="subcellular location">
    <subcellularLocation>
        <location evidence="1">Midbody</location>
    </subcellularLocation>
</comment>
<dbReference type="GO" id="GO:0051301">
    <property type="term" value="P:cell division"/>
    <property type="evidence" value="ECO:0007669"/>
    <property type="project" value="UniProtKB-KW"/>
</dbReference>
<proteinExistence type="inferred from homology"/>
<evidence type="ECO:0000256" key="2">
    <source>
        <dbReference type="ARBA" id="ARBA00008384"/>
    </source>
</evidence>
<evidence type="ECO:0000313" key="8">
    <source>
        <dbReference type="Ensembl" id="ENSCSEP00000018097.1"/>
    </source>
</evidence>
<evidence type="ECO:0000256" key="5">
    <source>
        <dbReference type="ARBA" id="ARBA00023306"/>
    </source>
</evidence>
<dbReference type="STRING" id="244447.ENSCSEP00000018097"/>
<evidence type="ECO:0000259" key="7">
    <source>
        <dbReference type="Pfam" id="PF09759"/>
    </source>
</evidence>
<comment type="function">
    <text evidence="6">May play a role in the regulation of cytokinesis. May play a role in signaling by stimulating protein glycosylation. Induces neuritogenesis by activating the Ras-MAP kinase pathway and is necessary for the survival of cerebellar neurons. Does not appear to play a major role in ciliogenesis.</text>
</comment>